<proteinExistence type="predicted"/>
<organism evidence="2 3">
    <name type="scientific">Pleurodeles waltl</name>
    <name type="common">Iberian ribbed newt</name>
    <dbReference type="NCBI Taxonomy" id="8319"/>
    <lineage>
        <taxon>Eukaryota</taxon>
        <taxon>Metazoa</taxon>
        <taxon>Chordata</taxon>
        <taxon>Craniata</taxon>
        <taxon>Vertebrata</taxon>
        <taxon>Euteleostomi</taxon>
        <taxon>Amphibia</taxon>
        <taxon>Batrachia</taxon>
        <taxon>Caudata</taxon>
        <taxon>Salamandroidea</taxon>
        <taxon>Salamandridae</taxon>
        <taxon>Pleurodelinae</taxon>
        <taxon>Pleurodeles</taxon>
    </lineage>
</organism>
<evidence type="ECO:0000256" key="1">
    <source>
        <dbReference type="SAM" id="MobiDB-lite"/>
    </source>
</evidence>
<protein>
    <submittedName>
        <fullName evidence="2">Uncharacterized protein</fullName>
    </submittedName>
</protein>
<gene>
    <name evidence="2" type="ORF">NDU88_005282</name>
</gene>
<feature type="region of interest" description="Disordered" evidence="1">
    <location>
        <begin position="117"/>
        <end position="151"/>
    </location>
</feature>
<accession>A0AAV7RLU1</accession>
<comment type="caution">
    <text evidence="2">The sequence shown here is derived from an EMBL/GenBank/DDBJ whole genome shotgun (WGS) entry which is preliminary data.</text>
</comment>
<evidence type="ECO:0000313" key="2">
    <source>
        <dbReference type="EMBL" id="KAJ1152507.1"/>
    </source>
</evidence>
<name>A0AAV7RLU1_PLEWA</name>
<evidence type="ECO:0000313" key="3">
    <source>
        <dbReference type="Proteomes" id="UP001066276"/>
    </source>
</evidence>
<keyword evidence="3" id="KW-1185">Reference proteome</keyword>
<dbReference type="EMBL" id="JANPWB010000009">
    <property type="protein sequence ID" value="KAJ1152507.1"/>
    <property type="molecule type" value="Genomic_DNA"/>
</dbReference>
<dbReference type="Proteomes" id="UP001066276">
    <property type="component" value="Chromosome 5"/>
</dbReference>
<sequence>MPPSGILLRRQSKSRTKLQPTAARFLKRRGLVLARSLWGQCVLRLQQRGTAGHSKSLIALRDGSLLWDALEEEKNMSTETLKTPHGEKKARDVVLYSATGRQMSTPRLQHKLIATKRTGGASIRRTHSFHSPTNYRKDPSPSGTKVKMRKE</sequence>
<dbReference type="AlphaFoldDB" id="A0AAV7RLU1"/>
<reference evidence="2" key="1">
    <citation type="journal article" date="2022" name="bioRxiv">
        <title>Sequencing and chromosome-scale assembly of the giantPleurodeles waltlgenome.</title>
        <authorList>
            <person name="Brown T."/>
            <person name="Elewa A."/>
            <person name="Iarovenko S."/>
            <person name="Subramanian E."/>
            <person name="Araus A.J."/>
            <person name="Petzold A."/>
            <person name="Susuki M."/>
            <person name="Suzuki K.-i.T."/>
            <person name="Hayashi T."/>
            <person name="Toyoda A."/>
            <person name="Oliveira C."/>
            <person name="Osipova E."/>
            <person name="Leigh N.D."/>
            <person name="Simon A."/>
            <person name="Yun M.H."/>
        </authorList>
    </citation>
    <scope>NUCLEOTIDE SEQUENCE</scope>
    <source>
        <strain evidence="2">20211129_DDA</strain>
        <tissue evidence="2">Liver</tissue>
    </source>
</reference>